<reference evidence="1 2" key="1">
    <citation type="submission" date="2019-03" db="EMBL/GenBank/DDBJ databases">
        <title>Genomic Encyclopedia of Type Strains, Phase IV (KMG-IV): sequencing the most valuable type-strain genomes for metagenomic binning, comparative biology and taxonomic classification.</title>
        <authorList>
            <person name="Goeker M."/>
        </authorList>
    </citation>
    <scope>NUCLEOTIDE SEQUENCE [LARGE SCALE GENOMIC DNA]</scope>
    <source>
        <strain evidence="1 2">DSM 9035</strain>
    </source>
</reference>
<dbReference type="AlphaFoldDB" id="A0A4R3LWZ5"/>
<gene>
    <name evidence="1" type="ORF">EDC64_105163</name>
</gene>
<protein>
    <submittedName>
        <fullName evidence="1">Uncharacterized small protein (DUF1192 family)</fullName>
    </submittedName>
</protein>
<accession>A0A4R3LWZ5</accession>
<keyword evidence="2" id="KW-1185">Reference proteome</keyword>
<name>A0A4R3LWZ5_9HYPH</name>
<dbReference type="Proteomes" id="UP000294664">
    <property type="component" value="Unassembled WGS sequence"/>
</dbReference>
<proteinExistence type="predicted"/>
<sequence>MMEDDRPRPIPAPLTPGADLSRLSVEEIEERIAAFRAEIARLEATLTAKRASRSAADSIFKL</sequence>
<evidence type="ECO:0000313" key="1">
    <source>
        <dbReference type="EMBL" id="TCT05132.1"/>
    </source>
</evidence>
<comment type="caution">
    <text evidence="1">The sequence shown here is derived from an EMBL/GenBank/DDBJ whole genome shotgun (WGS) entry which is preliminary data.</text>
</comment>
<dbReference type="EMBL" id="SMAI01000005">
    <property type="protein sequence ID" value="TCT05132.1"/>
    <property type="molecule type" value="Genomic_DNA"/>
</dbReference>
<dbReference type="RefSeq" id="WP_132031207.1">
    <property type="nucleotide sequence ID" value="NZ_SMAI01000005.1"/>
</dbReference>
<dbReference type="Pfam" id="PF06698">
    <property type="entry name" value="DUF1192"/>
    <property type="match status" value="1"/>
</dbReference>
<evidence type="ECO:0000313" key="2">
    <source>
        <dbReference type="Proteomes" id="UP000294664"/>
    </source>
</evidence>
<organism evidence="1 2">
    <name type="scientific">Aquabacter spiritensis</name>
    <dbReference type="NCBI Taxonomy" id="933073"/>
    <lineage>
        <taxon>Bacteria</taxon>
        <taxon>Pseudomonadati</taxon>
        <taxon>Pseudomonadota</taxon>
        <taxon>Alphaproteobacteria</taxon>
        <taxon>Hyphomicrobiales</taxon>
        <taxon>Xanthobacteraceae</taxon>
        <taxon>Aquabacter</taxon>
    </lineage>
</organism>
<dbReference type="InterPro" id="IPR009579">
    <property type="entry name" value="DUF1192"/>
</dbReference>